<keyword evidence="3" id="KW-1133">Transmembrane helix</keyword>
<sequence>MADPYRSNGSAAYDVRRRNTAQPLEQPERLPDAPARRKPARHVRARLGISPLTALGAAAAVLMLALVVFSYIRLYEARSDVGKLQTQLSTLEEQQARLQSQYDNALDLEQIEKRAKELGMRQPGSSQIIYVQVDADDTTEVYAAPAEKNVFVRVIDAFRSAFTDAINYFS</sequence>
<comment type="caution">
    <text evidence="4">The sequence shown here is derived from an EMBL/GenBank/DDBJ whole genome shotgun (WGS) entry which is preliminary data.</text>
</comment>
<dbReference type="RefSeq" id="WP_349135239.1">
    <property type="nucleotide sequence ID" value="NZ_JBBMFF010000166.1"/>
</dbReference>
<feature type="compositionally biased region" description="Basic and acidic residues" evidence="2">
    <location>
        <begin position="26"/>
        <end position="35"/>
    </location>
</feature>
<proteinExistence type="predicted"/>
<dbReference type="Proteomes" id="UP001491552">
    <property type="component" value="Unassembled WGS sequence"/>
</dbReference>
<feature type="region of interest" description="Disordered" evidence="2">
    <location>
        <begin position="1"/>
        <end position="39"/>
    </location>
</feature>
<keyword evidence="3" id="KW-0472">Membrane</keyword>
<evidence type="ECO:0000256" key="1">
    <source>
        <dbReference type="SAM" id="Coils"/>
    </source>
</evidence>
<feature type="transmembrane region" description="Helical" evidence="3">
    <location>
        <begin position="47"/>
        <end position="72"/>
    </location>
</feature>
<reference evidence="4 5" key="1">
    <citation type="submission" date="2024-03" db="EMBL/GenBank/DDBJ databases">
        <title>Human intestinal bacterial collection.</title>
        <authorList>
            <person name="Pauvert C."/>
            <person name="Hitch T.C.A."/>
            <person name="Clavel T."/>
        </authorList>
    </citation>
    <scope>NUCLEOTIDE SEQUENCE [LARGE SCALE GENOMIC DNA]</scope>
    <source>
        <strain evidence="4 5">CLA-AA-H192</strain>
    </source>
</reference>
<dbReference type="EMBL" id="JBBMFF010000166">
    <property type="protein sequence ID" value="MEQ2510562.1"/>
    <property type="molecule type" value="Genomic_DNA"/>
</dbReference>
<organism evidence="4 5">
    <name type="scientific">Faecousia intestinalis</name>
    <dbReference type="NCBI Taxonomy" id="3133167"/>
    <lineage>
        <taxon>Bacteria</taxon>
        <taxon>Bacillati</taxon>
        <taxon>Bacillota</taxon>
        <taxon>Clostridia</taxon>
        <taxon>Eubacteriales</taxon>
        <taxon>Oscillospiraceae</taxon>
        <taxon>Faecousia</taxon>
    </lineage>
</organism>
<accession>A0ABV1G566</accession>
<evidence type="ECO:0000313" key="5">
    <source>
        <dbReference type="Proteomes" id="UP001491552"/>
    </source>
</evidence>
<dbReference type="InterPro" id="IPR007060">
    <property type="entry name" value="FtsL/DivIC"/>
</dbReference>
<evidence type="ECO:0000313" key="4">
    <source>
        <dbReference type="EMBL" id="MEQ2510562.1"/>
    </source>
</evidence>
<keyword evidence="1" id="KW-0175">Coiled coil</keyword>
<keyword evidence="5" id="KW-1185">Reference proteome</keyword>
<gene>
    <name evidence="4" type="ORF">WMO66_04740</name>
</gene>
<evidence type="ECO:0000256" key="3">
    <source>
        <dbReference type="SAM" id="Phobius"/>
    </source>
</evidence>
<name>A0ABV1G566_9FIRM</name>
<evidence type="ECO:0000256" key="2">
    <source>
        <dbReference type="SAM" id="MobiDB-lite"/>
    </source>
</evidence>
<feature type="coiled-coil region" evidence="1">
    <location>
        <begin position="74"/>
        <end position="111"/>
    </location>
</feature>
<protein>
    <submittedName>
        <fullName evidence="4">Septum formation initiator family protein</fullName>
    </submittedName>
</protein>
<keyword evidence="3" id="KW-0812">Transmembrane</keyword>
<dbReference type="Pfam" id="PF04977">
    <property type="entry name" value="DivIC"/>
    <property type="match status" value="1"/>
</dbReference>